<gene>
    <name evidence="2" type="ORF">LSINAPIS_LOCUS3385</name>
</gene>
<dbReference type="GO" id="GO:0016491">
    <property type="term" value="F:oxidoreductase activity"/>
    <property type="evidence" value="ECO:0007669"/>
    <property type="project" value="UniProtKB-KW"/>
</dbReference>
<name>A0A5E4Q0B7_9NEOP</name>
<protein>
    <submittedName>
        <fullName evidence="2">Uncharacterized protein</fullName>
    </submittedName>
</protein>
<proteinExistence type="predicted"/>
<sequence length="100" mass="11169">ARVIIADINNAETAVASITQSTDNPNVQYMHIDLSKFSNIRLFADKFNKTVDQLDILVNKAGCLMIKKYTTDDGMDLTMQVNYLGPFLISHGEIIEITSM</sequence>
<dbReference type="InterPro" id="IPR036291">
    <property type="entry name" value="NAD(P)-bd_dom_sf"/>
</dbReference>
<dbReference type="AlphaFoldDB" id="A0A5E4Q0B7"/>
<keyword evidence="1" id="KW-0560">Oxidoreductase</keyword>
<dbReference type="Pfam" id="PF00106">
    <property type="entry name" value="adh_short"/>
    <property type="match status" value="1"/>
</dbReference>
<keyword evidence="3" id="KW-1185">Reference proteome</keyword>
<evidence type="ECO:0000313" key="3">
    <source>
        <dbReference type="Proteomes" id="UP000324832"/>
    </source>
</evidence>
<dbReference type="EMBL" id="FZQP02000795">
    <property type="protein sequence ID" value="VVC90493.1"/>
    <property type="molecule type" value="Genomic_DNA"/>
</dbReference>
<organism evidence="2 3">
    <name type="scientific">Leptidea sinapis</name>
    <dbReference type="NCBI Taxonomy" id="189913"/>
    <lineage>
        <taxon>Eukaryota</taxon>
        <taxon>Metazoa</taxon>
        <taxon>Ecdysozoa</taxon>
        <taxon>Arthropoda</taxon>
        <taxon>Hexapoda</taxon>
        <taxon>Insecta</taxon>
        <taxon>Pterygota</taxon>
        <taxon>Neoptera</taxon>
        <taxon>Endopterygota</taxon>
        <taxon>Lepidoptera</taxon>
        <taxon>Glossata</taxon>
        <taxon>Ditrysia</taxon>
        <taxon>Papilionoidea</taxon>
        <taxon>Pieridae</taxon>
        <taxon>Dismorphiinae</taxon>
        <taxon>Leptidea</taxon>
    </lineage>
</organism>
<evidence type="ECO:0000256" key="1">
    <source>
        <dbReference type="ARBA" id="ARBA00023002"/>
    </source>
</evidence>
<dbReference type="Proteomes" id="UP000324832">
    <property type="component" value="Unassembled WGS sequence"/>
</dbReference>
<evidence type="ECO:0000313" key="2">
    <source>
        <dbReference type="EMBL" id="VVC90493.1"/>
    </source>
</evidence>
<accession>A0A5E4Q0B7</accession>
<dbReference type="Gene3D" id="3.40.50.720">
    <property type="entry name" value="NAD(P)-binding Rossmann-like Domain"/>
    <property type="match status" value="1"/>
</dbReference>
<dbReference type="InterPro" id="IPR002347">
    <property type="entry name" value="SDR_fam"/>
</dbReference>
<dbReference type="PANTHER" id="PTHR43157">
    <property type="entry name" value="PHOSPHATIDYLINOSITOL-GLYCAN BIOSYNTHESIS CLASS F PROTEIN-RELATED"/>
    <property type="match status" value="1"/>
</dbReference>
<feature type="non-terminal residue" evidence="2">
    <location>
        <position position="1"/>
    </location>
</feature>
<dbReference type="PANTHER" id="PTHR43157:SF31">
    <property type="entry name" value="PHOSPHATIDYLINOSITOL-GLYCAN BIOSYNTHESIS CLASS F PROTEIN"/>
    <property type="match status" value="1"/>
</dbReference>
<reference evidence="2 3" key="1">
    <citation type="submission" date="2017-07" db="EMBL/GenBank/DDBJ databases">
        <authorList>
            <person name="Talla V."/>
            <person name="Backstrom N."/>
        </authorList>
    </citation>
    <scope>NUCLEOTIDE SEQUENCE [LARGE SCALE GENOMIC DNA]</scope>
</reference>
<dbReference type="SUPFAM" id="SSF51735">
    <property type="entry name" value="NAD(P)-binding Rossmann-fold domains"/>
    <property type="match status" value="1"/>
</dbReference>